<accession>A0A9P4R4Q3</accession>
<evidence type="ECO:0000313" key="2">
    <source>
        <dbReference type="EMBL" id="KAF2736901.1"/>
    </source>
</evidence>
<dbReference type="AlphaFoldDB" id="A0A9P4R4Q3"/>
<sequence length="282" mass="31414">MQQLASTSSSINSPAQAQVHTPYSQVPSLLPYESHTAIQQISSRLVNHTLRAQHPQHLLSAQTRIPPSRANTHRTFSKHQPSTDRERHDSARDDMPATALASPRLALPTSTITSSHHYISPSHAPIKSPLPNSSMPHPSAHHLQPRAYQKAHTCMPKKKKQNIARPHHRTCTVRTYIKVRACAREQAKQKPKTNANMHQACTRSLTRAPRARRCLQGCARCAAMRARKKQQWRMAGRAGDGCAGWVVMMRGEGCGGMSGCESGRYGREMCWWWCVVRTGASS</sequence>
<dbReference type="EMBL" id="ML996120">
    <property type="protein sequence ID" value="KAF2736901.1"/>
    <property type="molecule type" value="Genomic_DNA"/>
</dbReference>
<gene>
    <name evidence="2" type="ORF">EJ04DRAFT_138480</name>
</gene>
<feature type="region of interest" description="Disordered" evidence="1">
    <location>
        <begin position="116"/>
        <end position="142"/>
    </location>
</feature>
<dbReference type="Proteomes" id="UP000799444">
    <property type="component" value="Unassembled WGS sequence"/>
</dbReference>
<feature type="compositionally biased region" description="Basic and acidic residues" evidence="1">
    <location>
        <begin position="81"/>
        <end position="93"/>
    </location>
</feature>
<organism evidence="2 3">
    <name type="scientific">Polyplosphaeria fusca</name>
    <dbReference type="NCBI Taxonomy" id="682080"/>
    <lineage>
        <taxon>Eukaryota</taxon>
        <taxon>Fungi</taxon>
        <taxon>Dikarya</taxon>
        <taxon>Ascomycota</taxon>
        <taxon>Pezizomycotina</taxon>
        <taxon>Dothideomycetes</taxon>
        <taxon>Pleosporomycetidae</taxon>
        <taxon>Pleosporales</taxon>
        <taxon>Tetraplosphaeriaceae</taxon>
        <taxon>Polyplosphaeria</taxon>
    </lineage>
</organism>
<comment type="caution">
    <text evidence="2">The sequence shown here is derived from an EMBL/GenBank/DDBJ whole genome shotgun (WGS) entry which is preliminary data.</text>
</comment>
<evidence type="ECO:0000313" key="3">
    <source>
        <dbReference type="Proteomes" id="UP000799444"/>
    </source>
</evidence>
<feature type="region of interest" description="Disordered" evidence="1">
    <location>
        <begin position="58"/>
        <end position="93"/>
    </location>
</feature>
<feature type="compositionally biased region" description="Polar residues" evidence="1">
    <location>
        <begin position="59"/>
        <end position="70"/>
    </location>
</feature>
<keyword evidence="3" id="KW-1185">Reference proteome</keyword>
<evidence type="ECO:0000256" key="1">
    <source>
        <dbReference type="SAM" id="MobiDB-lite"/>
    </source>
</evidence>
<reference evidence="2" key="1">
    <citation type="journal article" date="2020" name="Stud. Mycol.">
        <title>101 Dothideomycetes genomes: a test case for predicting lifestyles and emergence of pathogens.</title>
        <authorList>
            <person name="Haridas S."/>
            <person name="Albert R."/>
            <person name="Binder M."/>
            <person name="Bloem J."/>
            <person name="Labutti K."/>
            <person name="Salamov A."/>
            <person name="Andreopoulos B."/>
            <person name="Baker S."/>
            <person name="Barry K."/>
            <person name="Bills G."/>
            <person name="Bluhm B."/>
            <person name="Cannon C."/>
            <person name="Castanera R."/>
            <person name="Culley D."/>
            <person name="Daum C."/>
            <person name="Ezra D."/>
            <person name="Gonzalez J."/>
            <person name="Henrissat B."/>
            <person name="Kuo A."/>
            <person name="Liang C."/>
            <person name="Lipzen A."/>
            <person name="Lutzoni F."/>
            <person name="Magnuson J."/>
            <person name="Mondo S."/>
            <person name="Nolan M."/>
            <person name="Ohm R."/>
            <person name="Pangilinan J."/>
            <person name="Park H.-J."/>
            <person name="Ramirez L."/>
            <person name="Alfaro M."/>
            <person name="Sun H."/>
            <person name="Tritt A."/>
            <person name="Yoshinaga Y."/>
            <person name="Zwiers L.-H."/>
            <person name="Turgeon B."/>
            <person name="Goodwin S."/>
            <person name="Spatafora J."/>
            <person name="Crous P."/>
            <person name="Grigoriev I."/>
        </authorList>
    </citation>
    <scope>NUCLEOTIDE SEQUENCE</scope>
    <source>
        <strain evidence="2">CBS 125425</strain>
    </source>
</reference>
<proteinExistence type="predicted"/>
<name>A0A9P4R4Q3_9PLEO</name>
<protein>
    <submittedName>
        <fullName evidence="2">Uncharacterized protein</fullName>
    </submittedName>
</protein>